<comment type="caution">
    <text evidence="13">The sequence shown here is derived from an EMBL/GenBank/DDBJ whole genome shotgun (WGS) entry which is preliminary data.</text>
</comment>
<evidence type="ECO:0000256" key="8">
    <source>
        <dbReference type="ARBA" id="ARBA00040643"/>
    </source>
</evidence>
<dbReference type="InterPro" id="IPR057434">
    <property type="entry name" value="LMF1/2_N"/>
</dbReference>
<evidence type="ECO:0000256" key="4">
    <source>
        <dbReference type="ARBA" id="ARBA00022824"/>
    </source>
</evidence>
<feature type="transmembrane region" description="Helical" evidence="10">
    <location>
        <begin position="313"/>
        <end position="334"/>
    </location>
</feature>
<gene>
    <name evidence="13" type="ORF">OSTQU699_LOCUS7686</name>
</gene>
<evidence type="ECO:0000256" key="1">
    <source>
        <dbReference type="ARBA" id="ARBA00004477"/>
    </source>
</evidence>
<keyword evidence="3 10" id="KW-0812">Transmembrane</keyword>
<dbReference type="PANTHER" id="PTHR14463:SF5">
    <property type="entry name" value="LIPASE MATURATION FACTOR 2"/>
    <property type="match status" value="1"/>
</dbReference>
<dbReference type="Proteomes" id="UP000708148">
    <property type="component" value="Unassembled WGS sequence"/>
</dbReference>
<feature type="transmembrane region" description="Helical" evidence="10">
    <location>
        <begin position="20"/>
        <end position="50"/>
    </location>
</feature>
<feature type="compositionally biased region" description="Basic residues" evidence="9">
    <location>
        <begin position="253"/>
        <end position="263"/>
    </location>
</feature>
<evidence type="ECO:0000256" key="6">
    <source>
        <dbReference type="ARBA" id="ARBA00023136"/>
    </source>
</evidence>
<keyword evidence="7" id="KW-0325">Glycoprotein</keyword>
<dbReference type="GO" id="GO:0051604">
    <property type="term" value="P:protein maturation"/>
    <property type="evidence" value="ECO:0007669"/>
    <property type="project" value="InterPro"/>
</dbReference>
<comment type="similarity">
    <text evidence="2">Belongs to the lipase maturation factor family.</text>
</comment>
<evidence type="ECO:0000259" key="12">
    <source>
        <dbReference type="Pfam" id="PF25179"/>
    </source>
</evidence>
<evidence type="ECO:0000256" key="9">
    <source>
        <dbReference type="SAM" id="MobiDB-lite"/>
    </source>
</evidence>
<evidence type="ECO:0000313" key="14">
    <source>
        <dbReference type="Proteomes" id="UP000708148"/>
    </source>
</evidence>
<accession>A0A8S1J5A6</accession>
<dbReference type="InterPro" id="IPR009613">
    <property type="entry name" value="LMF"/>
</dbReference>
<feature type="domain" description="Lipase maturation factor 1/2 N-terminal" evidence="11">
    <location>
        <begin position="64"/>
        <end position="221"/>
    </location>
</feature>
<comment type="subcellular location">
    <subcellularLocation>
        <location evidence="1">Endoplasmic reticulum membrane</location>
        <topology evidence="1">Multi-pass membrane protein</topology>
    </subcellularLocation>
</comment>
<keyword evidence="5 10" id="KW-1133">Transmembrane helix</keyword>
<feature type="transmembrane region" description="Helical" evidence="10">
    <location>
        <begin position="153"/>
        <end position="175"/>
    </location>
</feature>
<keyword evidence="4" id="KW-0256">Endoplasmic reticulum</keyword>
<dbReference type="Pfam" id="PF06762">
    <property type="entry name" value="LMF1"/>
    <property type="match status" value="1"/>
</dbReference>
<dbReference type="EMBL" id="CAJHUC010001789">
    <property type="protein sequence ID" value="CAD7702329.1"/>
    <property type="molecule type" value="Genomic_DNA"/>
</dbReference>
<evidence type="ECO:0000256" key="3">
    <source>
        <dbReference type="ARBA" id="ARBA00022692"/>
    </source>
</evidence>
<organism evidence="13 14">
    <name type="scientific">Ostreobium quekettii</name>
    <dbReference type="NCBI Taxonomy" id="121088"/>
    <lineage>
        <taxon>Eukaryota</taxon>
        <taxon>Viridiplantae</taxon>
        <taxon>Chlorophyta</taxon>
        <taxon>core chlorophytes</taxon>
        <taxon>Ulvophyceae</taxon>
        <taxon>TCBD clade</taxon>
        <taxon>Bryopsidales</taxon>
        <taxon>Ostreobineae</taxon>
        <taxon>Ostreobiaceae</taxon>
        <taxon>Ostreobium</taxon>
    </lineage>
</organism>
<dbReference type="InterPro" id="IPR057433">
    <property type="entry name" value="LMF1/2_C"/>
</dbReference>
<feature type="transmembrane region" description="Helical" evidence="10">
    <location>
        <begin position="397"/>
        <end position="421"/>
    </location>
</feature>
<keyword evidence="14" id="KW-1185">Reference proteome</keyword>
<feature type="domain" description="Lipase maturation factor 1/2 C-terminal" evidence="12">
    <location>
        <begin position="450"/>
        <end position="611"/>
    </location>
</feature>
<evidence type="ECO:0000256" key="10">
    <source>
        <dbReference type="SAM" id="Phobius"/>
    </source>
</evidence>
<evidence type="ECO:0000256" key="2">
    <source>
        <dbReference type="ARBA" id="ARBA00005512"/>
    </source>
</evidence>
<sequence>MRHPTVMWFHLPFGLHADVALDIVSLLGMVLSLAASVGFGNQVVVFGMWLSYLSIVHVGQTFLSFQWDILISEVGWVSVWLSRPPGQLPAAEPPTSAVLLLRWILFKLMFMSGVVKIQALCPTWLALTACHYHFATQCIPTPIAWYFHQLPDIVLKLMVSISYIVEIPATFLILVPLRPIRLFAAALQILFQVAIILTGNYTFFNILTIALCLSLFDDTVWRGTTRPNARRVGAKSAPTPGTHSDVLMDGQPKSRKSAVRRQKKISDRPRLISKPDAAAGQALPENCSVEEDKGACTVPLHQRLRHWSEQHPCWTIWALGILPLAFAATAMFTISTAPVFDVRLRVTPQGLQKMVVAVLPWAIGYWGVVLAVASIMDIIGSSRNDTPARQSAKAARSLWSSVICLAVLGTYVANIPSILVLDHGGMGQRLESQAPLLKSVAASASRWSLASSYGLFRRMTGVGDSGEGRRVARPEVEFFGSYDGSTWIPYSFSYKPGDVGRSPPWVAPHQPRLDWQMWFAALGGAHLSPWSVHLAKKLLEGSPAVMDLLGSDLNQAFRESLPQYVKADLYVYEFTRPSWGRERKGLDGLELAASDHNKSSDWWVRQRAEVYLHPVQKGQLESFLEHFGWSTSQQQELESRFPRPAHSLALASRITDILVSLAHSSRVHTMWTVSFLICCSIGCNVWSLLRGFVKHRQGHVQTRRGAGREKVKIA</sequence>
<feature type="transmembrane region" description="Helical" evidence="10">
    <location>
        <begin position="670"/>
        <end position="689"/>
    </location>
</feature>
<dbReference type="OrthoDB" id="434126at2759"/>
<dbReference type="GO" id="GO:0005789">
    <property type="term" value="C:endoplasmic reticulum membrane"/>
    <property type="evidence" value="ECO:0007669"/>
    <property type="project" value="UniProtKB-SubCell"/>
</dbReference>
<name>A0A8S1J5A6_9CHLO</name>
<evidence type="ECO:0000256" key="5">
    <source>
        <dbReference type="ARBA" id="ARBA00022989"/>
    </source>
</evidence>
<evidence type="ECO:0000256" key="7">
    <source>
        <dbReference type="ARBA" id="ARBA00023180"/>
    </source>
</evidence>
<keyword evidence="6 10" id="KW-0472">Membrane</keyword>
<protein>
    <recommendedName>
        <fullName evidence="8">Lipase maturation factor 2</fullName>
    </recommendedName>
</protein>
<evidence type="ECO:0000313" key="13">
    <source>
        <dbReference type="EMBL" id="CAD7702329.1"/>
    </source>
</evidence>
<feature type="region of interest" description="Disordered" evidence="9">
    <location>
        <begin position="227"/>
        <end position="267"/>
    </location>
</feature>
<evidence type="ECO:0000259" key="11">
    <source>
        <dbReference type="Pfam" id="PF06762"/>
    </source>
</evidence>
<dbReference type="Pfam" id="PF25179">
    <property type="entry name" value="LMF1_C"/>
    <property type="match status" value="1"/>
</dbReference>
<dbReference type="PANTHER" id="PTHR14463">
    <property type="entry name" value="LIPASE MATURATION FACTOR"/>
    <property type="match status" value="1"/>
</dbReference>
<feature type="transmembrane region" description="Helical" evidence="10">
    <location>
        <begin position="354"/>
        <end position="376"/>
    </location>
</feature>
<dbReference type="AlphaFoldDB" id="A0A8S1J5A6"/>
<reference evidence="13" key="1">
    <citation type="submission" date="2020-12" db="EMBL/GenBank/DDBJ databases">
        <authorList>
            <person name="Iha C."/>
        </authorList>
    </citation>
    <scope>NUCLEOTIDE SEQUENCE</scope>
</reference>
<proteinExistence type="inferred from homology"/>